<dbReference type="AlphaFoldDB" id="A0A1X0RA77"/>
<dbReference type="VEuPathDB" id="FungiDB:BCV72DRAFT_303284"/>
<protein>
    <submittedName>
        <fullName evidence="1">Uncharacterized protein</fullName>
    </submittedName>
</protein>
<reference evidence="1" key="1">
    <citation type="journal article" date="2016" name="Proc. Natl. Acad. Sci. U.S.A.">
        <title>Lipid metabolic changes in an early divergent fungus govern the establishment of a mutualistic symbiosis with endobacteria.</title>
        <authorList>
            <person name="Lastovetsky O.A."/>
            <person name="Gaspar M.L."/>
            <person name="Mondo S.J."/>
            <person name="LaButti K.M."/>
            <person name="Sandor L."/>
            <person name="Grigoriev I.V."/>
            <person name="Henry S.A."/>
            <person name="Pawlowska T.E."/>
        </authorList>
    </citation>
    <scope>NUCLEOTIDE SEQUENCE [LARGE SCALE GENOMIC DNA]</scope>
    <source>
        <strain evidence="1">ATCC 52814</strain>
    </source>
</reference>
<dbReference type="EMBL" id="KV921882">
    <property type="protein sequence ID" value="ORE08906.1"/>
    <property type="molecule type" value="Genomic_DNA"/>
</dbReference>
<sequence>MSNMEENAIRSTFPSVNIQWRLFHVLTAMSQQVRAKLVLESLPDSKRAHQPVILQLKGMMWRTAKLNIPESSAYTQHSCSISRTTIWITADSLSGQEHSQLKTSYLQRGRNRRVDRLVYILVNDVEEDFLSNINRIRMNVVRIGPEAREARRRELEAEEASIHVAMDMNSEVERTSLYNIQSFNNADETYEARVENDTHMFFLGCCTEYDVWRGPSYTEVSSIEGLQPEPEPELLREQENTVQKLKMLKEVVENLSPDEVTSSWKLQVAQIYKEVVLRSNQVEELPSNIHLERQKIN</sequence>
<gene>
    <name evidence="1" type="ORF">BCV72DRAFT_303284</name>
</gene>
<name>A0A1X0RA77_RHIZD</name>
<proteinExistence type="predicted"/>
<dbReference type="Proteomes" id="UP000242414">
    <property type="component" value="Unassembled WGS sequence"/>
</dbReference>
<dbReference type="OrthoDB" id="10420900at2759"/>
<evidence type="ECO:0000313" key="1">
    <source>
        <dbReference type="EMBL" id="ORE08906.1"/>
    </source>
</evidence>
<organism evidence="1">
    <name type="scientific">Rhizopus microsporus var. microsporus</name>
    <dbReference type="NCBI Taxonomy" id="86635"/>
    <lineage>
        <taxon>Eukaryota</taxon>
        <taxon>Fungi</taxon>
        <taxon>Fungi incertae sedis</taxon>
        <taxon>Mucoromycota</taxon>
        <taxon>Mucoromycotina</taxon>
        <taxon>Mucoromycetes</taxon>
        <taxon>Mucorales</taxon>
        <taxon>Mucorineae</taxon>
        <taxon>Rhizopodaceae</taxon>
        <taxon>Rhizopus</taxon>
    </lineage>
</organism>
<accession>A0A1X0RA77</accession>